<dbReference type="Pfam" id="PF03551">
    <property type="entry name" value="PadR"/>
    <property type="match status" value="1"/>
</dbReference>
<dbReference type="PANTHER" id="PTHR43252">
    <property type="entry name" value="TRANSCRIPTIONAL REGULATOR YQJI"/>
    <property type="match status" value="1"/>
</dbReference>
<name>A0ABS4TS02_9PSEU</name>
<accession>A0ABS4TS02</accession>
<sequence length="199" mass="22598">MKLENILLGVLLQKPSTGYDLKKYLDTVGRFQRSNTQMSQVYRSLSKMEDEGWVTHTVEPRPGAQDAKRYHVTDEGTTLFLDWLTGPYHPPTRFQDPEFGVRLSFAGFMGVEEVLRLLETEISTRRDEIARFRFRDRKLPLDPAWAFDTDLAGFIGEWSHQTGAAAMDAHVAACEALRESLLDGAAQGVRKAHNREGVR</sequence>
<dbReference type="Proteomes" id="UP001519332">
    <property type="component" value="Unassembled WGS sequence"/>
</dbReference>
<evidence type="ECO:0000259" key="1">
    <source>
        <dbReference type="Pfam" id="PF03551"/>
    </source>
</evidence>
<dbReference type="PANTHER" id="PTHR43252:SF6">
    <property type="entry name" value="NEGATIVE TRANSCRIPTION REGULATOR PADR"/>
    <property type="match status" value="1"/>
</dbReference>
<keyword evidence="3" id="KW-1185">Reference proteome</keyword>
<dbReference type="Gene3D" id="1.10.10.10">
    <property type="entry name" value="Winged helix-like DNA-binding domain superfamily/Winged helix DNA-binding domain"/>
    <property type="match status" value="1"/>
</dbReference>
<dbReference type="EMBL" id="JAGINW010000001">
    <property type="protein sequence ID" value="MBP2327179.1"/>
    <property type="molecule type" value="Genomic_DNA"/>
</dbReference>
<dbReference type="InterPro" id="IPR036388">
    <property type="entry name" value="WH-like_DNA-bd_sf"/>
</dbReference>
<keyword evidence="2" id="KW-0238">DNA-binding</keyword>
<dbReference type="SUPFAM" id="SSF46785">
    <property type="entry name" value="Winged helix' DNA-binding domain"/>
    <property type="match status" value="1"/>
</dbReference>
<gene>
    <name evidence="2" type="ORF">JOF56_007564</name>
</gene>
<comment type="caution">
    <text evidence="2">The sequence shown here is derived from an EMBL/GenBank/DDBJ whole genome shotgun (WGS) entry which is preliminary data.</text>
</comment>
<proteinExistence type="predicted"/>
<dbReference type="RefSeq" id="WP_209644156.1">
    <property type="nucleotide sequence ID" value="NZ_JAGINW010000001.1"/>
</dbReference>
<evidence type="ECO:0000313" key="2">
    <source>
        <dbReference type="EMBL" id="MBP2327179.1"/>
    </source>
</evidence>
<feature type="domain" description="Transcription regulator PadR N-terminal" evidence="1">
    <location>
        <begin position="7"/>
        <end position="78"/>
    </location>
</feature>
<evidence type="ECO:0000313" key="3">
    <source>
        <dbReference type="Proteomes" id="UP001519332"/>
    </source>
</evidence>
<reference evidence="2 3" key="1">
    <citation type="submission" date="2021-03" db="EMBL/GenBank/DDBJ databases">
        <title>Sequencing the genomes of 1000 actinobacteria strains.</title>
        <authorList>
            <person name="Klenk H.-P."/>
        </authorList>
    </citation>
    <scope>NUCLEOTIDE SEQUENCE [LARGE SCALE GENOMIC DNA]</scope>
    <source>
        <strain evidence="2 3">DSM 46670</strain>
    </source>
</reference>
<dbReference type="GO" id="GO:0003677">
    <property type="term" value="F:DNA binding"/>
    <property type="evidence" value="ECO:0007669"/>
    <property type="project" value="UniProtKB-KW"/>
</dbReference>
<protein>
    <submittedName>
        <fullName evidence="2">DNA-binding PadR family transcriptional regulator</fullName>
    </submittedName>
</protein>
<dbReference type="InterPro" id="IPR036390">
    <property type="entry name" value="WH_DNA-bd_sf"/>
</dbReference>
<dbReference type="InterPro" id="IPR005149">
    <property type="entry name" value="Tscrpt_reg_PadR_N"/>
</dbReference>
<organism evidence="2 3">
    <name type="scientific">Kibdelosporangium banguiense</name>
    <dbReference type="NCBI Taxonomy" id="1365924"/>
    <lineage>
        <taxon>Bacteria</taxon>
        <taxon>Bacillati</taxon>
        <taxon>Actinomycetota</taxon>
        <taxon>Actinomycetes</taxon>
        <taxon>Pseudonocardiales</taxon>
        <taxon>Pseudonocardiaceae</taxon>
        <taxon>Kibdelosporangium</taxon>
    </lineage>
</organism>